<dbReference type="OrthoDB" id="9804698at2"/>
<dbReference type="EC" id="4.-.-.-" evidence="9"/>
<dbReference type="PANTHER" id="PTHR12589:SF7">
    <property type="entry name" value="6-PYRUVOYL TETRAHYDROBIOPTERIN SYNTHASE"/>
    <property type="match status" value="1"/>
</dbReference>
<feature type="binding site" evidence="11">
    <location>
        <position position="30"/>
    </location>
    <ligand>
        <name>Zn(2+)</name>
        <dbReference type="ChEBI" id="CHEBI:29105"/>
    </ligand>
</feature>
<dbReference type="NCBIfam" id="TIGR03367">
    <property type="entry name" value="queuosine_QueD"/>
    <property type="match status" value="1"/>
</dbReference>
<evidence type="ECO:0000256" key="3">
    <source>
        <dbReference type="ARBA" id="ARBA00008900"/>
    </source>
</evidence>
<evidence type="ECO:0000313" key="13">
    <source>
        <dbReference type="Proteomes" id="UP000295122"/>
    </source>
</evidence>
<evidence type="ECO:0000256" key="11">
    <source>
        <dbReference type="PIRSR" id="PIRSR006113-2"/>
    </source>
</evidence>
<evidence type="ECO:0000256" key="6">
    <source>
        <dbReference type="ARBA" id="ARBA00022833"/>
    </source>
</evidence>
<keyword evidence="7 9" id="KW-0456">Lyase</keyword>
<comment type="caution">
    <text evidence="12">The sequence shown here is derived from an EMBL/GenBank/DDBJ whole genome shotgun (WGS) entry which is preliminary data.</text>
</comment>
<keyword evidence="5 9" id="KW-0479">Metal-binding</keyword>
<keyword evidence="13" id="KW-1185">Reference proteome</keyword>
<dbReference type="Pfam" id="PF01242">
    <property type="entry name" value="PTPS"/>
    <property type="match status" value="1"/>
</dbReference>
<name>A0A4R7CAP7_9HYPH</name>
<dbReference type="Gene3D" id="3.30.479.10">
    <property type="entry name" value="6-pyruvoyl tetrahydropterin synthase/QueD"/>
    <property type="match status" value="1"/>
</dbReference>
<organism evidence="12 13">
    <name type="scientific">Enterovirga rhinocerotis</name>
    <dbReference type="NCBI Taxonomy" id="1339210"/>
    <lineage>
        <taxon>Bacteria</taxon>
        <taxon>Pseudomonadati</taxon>
        <taxon>Pseudomonadota</taxon>
        <taxon>Alphaproteobacteria</taxon>
        <taxon>Hyphomicrobiales</taxon>
        <taxon>Methylobacteriaceae</taxon>
        <taxon>Enterovirga</taxon>
    </lineage>
</organism>
<reference evidence="12 13" key="1">
    <citation type="submission" date="2019-03" db="EMBL/GenBank/DDBJ databases">
        <title>Genomic Encyclopedia of Type Strains, Phase IV (KMG-IV): sequencing the most valuable type-strain genomes for metagenomic binning, comparative biology and taxonomic classification.</title>
        <authorList>
            <person name="Goeker M."/>
        </authorList>
    </citation>
    <scope>NUCLEOTIDE SEQUENCE [LARGE SCALE GENOMIC DNA]</scope>
    <source>
        <strain evidence="12 13">DSM 25903</strain>
    </source>
</reference>
<evidence type="ECO:0000313" key="12">
    <source>
        <dbReference type="EMBL" id="TDR93877.1"/>
    </source>
</evidence>
<evidence type="ECO:0000256" key="10">
    <source>
        <dbReference type="PIRSR" id="PIRSR006113-1"/>
    </source>
</evidence>
<comment type="pathway">
    <text evidence="2 9">Purine metabolism; 7-cyano-7-deazaguanine biosynthesis.</text>
</comment>
<dbReference type="PANTHER" id="PTHR12589">
    <property type="entry name" value="PYRUVOYL TETRAHYDROBIOPTERIN SYNTHASE"/>
    <property type="match status" value="1"/>
</dbReference>
<feature type="active site" description="Charge relay system" evidence="10">
    <location>
        <position position="68"/>
    </location>
</feature>
<comment type="catalytic activity">
    <reaction evidence="8 9">
        <text>7,8-dihydroneopterin 3'-triphosphate + H2O = 6-carboxy-5,6,7,8-tetrahydropterin + triphosphate + acetaldehyde + 2 H(+)</text>
        <dbReference type="Rhea" id="RHEA:27966"/>
        <dbReference type="ChEBI" id="CHEBI:15343"/>
        <dbReference type="ChEBI" id="CHEBI:15377"/>
        <dbReference type="ChEBI" id="CHEBI:15378"/>
        <dbReference type="ChEBI" id="CHEBI:18036"/>
        <dbReference type="ChEBI" id="CHEBI:58462"/>
        <dbReference type="ChEBI" id="CHEBI:61032"/>
        <dbReference type="EC" id="4.1.2.50"/>
    </reaction>
</comment>
<dbReference type="InterPro" id="IPR038418">
    <property type="entry name" value="6-PTP_synth/QueD_sf"/>
</dbReference>
<dbReference type="GO" id="GO:0046872">
    <property type="term" value="F:metal ion binding"/>
    <property type="evidence" value="ECO:0007669"/>
    <property type="project" value="UniProtKB-KW"/>
</dbReference>
<feature type="binding site" evidence="11">
    <location>
        <position position="13"/>
    </location>
    <ligand>
        <name>Zn(2+)</name>
        <dbReference type="ChEBI" id="CHEBI:29105"/>
    </ligand>
</feature>
<dbReference type="UniPathway" id="UPA00391"/>
<dbReference type="SUPFAM" id="SSF55620">
    <property type="entry name" value="Tetrahydrobiopterin biosynthesis enzymes-like"/>
    <property type="match status" value="1"/>
</dbReference>
<evidence type="ECO:0000256" key="8">
    <source>
        <dbReference type="ARBA" id="ARBA00048807"/>
    </source>
</evidence>
<dbReference type="AlphaFoldDB" id="A0A4R7CAP7"/>
<comment type="cofactor">
    <cofactor evidence="9 11">
        <name>Zn(2+)</name>
        <dbReference type="ChEBI" id="CHEBI:29105"/>
    </cofactor>
    <text evidence="9 11">Binds 1 zinc ion per subunit.</text>
</comment>
<sequence length="118" mass="13681">MKITQAFTFEAAHRLPNVPETHRCFRMHGHSYRIELTLEGPVDPRSGFVIDFFDVEAVFAPLLERLDHHCLNEVEGLENPTAEHIAIWIWQRVKPLLPLVSSVRVYETPQSWAEYEGV</sequence>
<evidence type="ECO:0000256" key="7">
    <source>
        <dbReference type="ARBA" id="ARBA00023239"/>
    </source>
</evidence>
<feature type="active site" description="Charge relay system" evidence="10">
    <location>
        <position position="107"/>
    </location>
</feature>
<comment type="function">
    <text evidence="1">Catalyzes the conversion of 7,8-dihydroneopterin triphosphate (H2NTP) to 6-carboxy-5,6,7,8-tetrahydropterin (CPH4) and acetaldehyde.</text>
</comment>
<evidence type="ECO:0000256" key="4">
    <source>
        <dbReference type="ARBA" id="ARBA00018141"/>
    </source>
</evidence>
<accession>A0A4R7CAP7</accession>
<evidence type="ECO:0000256" key="1">
    <source>
        <dbReference type="ARBA" id="ARBA00002285"/>
    </source>
</evidence>
<dbReference type="EMBL" id="SNZR01000011">
    <property type="protein sequence ID" value="TDR93877.1"/>
    <property type="molecule type" value="Genomic_DNA"/>
</dbReference>
<feature type="binding site" evidence="11">
    <location>
        <position position="28"/>
    </location>
    <ligand>
        <name>Zn(2+)</name>
        <dbReference type="ChEBI" id="CHEBI:29105"/>
    </ligand>
</feature>
<dbReference type="GO" id="GO:0070497">
    <property type="term" value="F:6-carboxytetrahydropterin synthase activity"/>
    <property type="evidence" value="ECO:0007669"/>
    <property type="project" value="UniProtKB-EC"/>
</dbReference>
<evidence type="ECO:0000256" key="9">
    <source>
        <dbReference type="PIRNR" id="PIRNR006113"/>
    </source>
</evidence>
<evidence type="ECO:0000256" key="5">
    <source>
        <dbReference type="ARBA" id="ARBA00022723"/>
    </source>
</evidence>
<protein>
    <recommendedName>
        <fullName evidence="4 9">6-carboxy-5,6,7,8-tetrahydropterin synthase</fullName>
        <ecNumber evidence="9">4.-.-.-</ecNumber>
    </recommendedName>
</protein>
<keyword evidence="6 9" id="KW-0862">Zinc</keyword>
<evidence type="ECO:0000256" key="2">
    <source>
        <dbReference type="ARBA" id="ARBA00005061"/>
    </source>
</evidence>
<comment type="similarity">
    <text evidence="3 9">Belongs to the PTPS family. QueD subfamily.</text>
</comment>
<dbReference type="GO" id="GO:0008616">
    <property type="term" value="P:tRNA queuosine(34) biosynthetic process"/>
    <property type="evidence" value="ECO:0007669"/>
    <property type="project" value="UniProtKB-KW"/>
</dbReference>
<dbReference type="PIRSF" id="PIRSF006113">
    <property type="entry name" value="PTP_synth"/>
    <property type="match status" value="1"/>
</dbReference>
<dbReference type="Proteomes" id="UP000295122">
    <property type="component" value="Unassembled WGS sequence"/>
</dbReference>
<feature type="active site" description="Proton acceptor" evidence="10">
    <location>
        <position position="24"/>
    </location>
</feature>
<dbReference type="RefSeq" id="WP_133768837.1">
    <property type="nucleotide sequence ID" value="NZ_SNZR01000011.1"/>
</dbReference>
<keyword evidence="9" id="KW-0671">Queuosine biosynthesis</keyword>
<proteinExistence type="inferred from homology"/>
<dbReference type="InterPro" id="IPR007115">
    <property type="entry name" value="6-PTP_synth/QueD"/>
</dbReference>
<gene>
    <name evidence="12" type="ORF">EV668_1146</name>
</gene>